<evidence type="ECO:0000256" key="1">
    <source>
        <dbReference type="SAM" id="Phobius"/>
    </source>
</evidence>
<dbReference type="EMBL" id="MNCJ02000325">
    <property type="protein sequence ID" value="KAF5787273.1"/>
    <property type="molecule type" value="Genomic_DNA"/>
</dbReference>
<feature type="transmembrane region" description="Helical" evidence="1">
    <location>
        <begin position="320"/>
        <end position="344"/>
    </location>
</feature>
<feature type="transmembrane region" description="Helical" evidence="1">
    <location>
        <begin position="410"/>
        <end position="431"/>
    </location>
</feature>
<evidence type="ECO:0000313" key="3">
    <source>
        <dbReference type="EMBL" id="OTG12086.1"/>
    </source>
</evidence>
<keyword evidence="4" id="KW-1185">Reference proteome</keyword>
<dbReference type="EMBL" id="CM007899">
    <property type="protein sequence ID" value="OTG12086.1"/>
    <property type="molecule type" value="Genomic_DNA"/>
</dbReference>
<protein>
    <submittedName>
        <fullName evidence="3">Uncharacterized protein</fullName>
    </submittedName>
</protein>
<organism evidence="3 4">
    <name type="scientific">Helianthus annuus</name>
    <name type="common">Common sunflower</name>
    <dbReference type="NCBI Taxonomy" id="4232"/>
    <lineage>
        <taxon>Eukaryota</taxon>
        <taxon>Viridiplantae</taxon>
        <taxon>Streptophyta</taxon>
        <taxon>Embryophyta</taxon>
        <taxon>Tracheophyta</taxon>
        <taxon>Spermatophyta</taxon>
        <taxon>Magnoliopsida</taxon>
        <taxon>eudicotyledons</taxon>
        <taxon>Gunneridae</taxon>
        <taxon>Pentapetalae</taxon>
        <taxon>asterids</taxon>
        <taxon>campanulids</taxon>
        <taxon>Asterales</taxon>
        <taxon>Asteraceae</taxon>
        <taxon>Asteroideae</taxon>
        <taxon>Heliantheae alliance</taxon>
        <taxon>Heliantheae</taxon>
        <taxon>Helianthus</taxon>
    </lineage>
</organism>
<feature type="transmembrane region" description="Helical" evidence="1">
    <location>
        <begin position="126"/>
        <end position="144"/>
    </location>
</feature>
<evidence type="ECO:0000313" key="2">
    <source>
        <dbReference type="EMBL" id="KAF5787273.1"/>
    </source>
</evidence>
<proteinExistence type="predicted"/>
<feature type="transmembrane region" description="Helical" evidence="1">
    <location>
        <begin position="280"/>
        <end position="300"/>
    </location>
</feature>
<keyword evidence="1" id="KW-1133">Transmembrane helix</keyword>
<dbReference type="PANTHER" id="PTHR35307:SF8">
    <property type="entry name" value="GUSTATORY RECEPTOR"/>
    <property type="match status" value="1"/>
</dbReference>
<feature type="transmembrane region" description="Helical" evidence="1">
    <location>
        <begin position="191"/>
        <end position="214"/>
    </location>
</feature>
<dbReference type="PANTHER" id="PTHR35307">
    <property type="entry name" value="PROTEIN, PUTATIVE-RELATED"/>
    <property type="match status" value="1"/>
</dbReference>
<dbReference type="AlphaFoldDB" id="A0A251TNE7"/>
<sequence>MDTLGYVHGSCWEVWSDLLDDPSGNYYLLAMNKLYDICSIVDSWEVQGKYSEPMVLIGIYIATASLLCILAMAADLLQGFRNNKLWFPCRYFSLNAASITVITVAMKLPVDLSSDMPSYMDQAAKLGSLAFMCTMMATLMPSLAAMDNKTLLANMIGLSILVITMVVNIFIDIYTGAIKHINLNLLGFYSTSFDCVVIACIYMATILLLLMIMISASLTIPTSKEILEVKYQTTNKASLTDQHLQLTQMPEIEKLTQHVRSYWVMAETGSPQFVMASNPLSTASGVICVIVLILNLIVVFEVPFGYHGVEKVYQSAYRRSILFILITQSIGVVVGTIAPIFRWFSVLSFKSITKWNGTHLVIFKVEKYWTQKLHEWKQSPIHFLSGHRSRTLVYNSKGIIISLCIKLQKVIVILCKVISLISRIIAIFVVYCWKSLKKERPITPPVVSRTDNINGDLSNYVLQVHDEVELAAKTLMRISNSMSSFILKAGKEQNKDLLELLEKSTGFKGVENFDTDHVPSLLPVDIVNSWSLPIFTLTCIAVALPNISKDTIKRLLRSVGEGLSYTHQVEESLNCEKEYVNIRKATIILWNEVEHKCKWLDKALEKDSFKGKTATEIVKWFSDGAKEIVREINGGISGEMVENTPKELIAANSMYRIAETILLRDKTNTEHINEEQLFALLNGKIADILCACFTNIPRVITVKCNESVIEKREASVKAAAKLLGKTSKIIERLETCELPSMDPDKMAYIDEWRLYLKQSIP</sequence>
<dbReference type="OrthoDB" id="1915303at2759"/>
<keyword evidence="1" id="KW-0812">Transmembrane</keyword>
<accession>A0A251TNE7</accession>
<keyword evidence="1" id="KW-0472">Membrane</keyword>
<dbReference type="Gramene" id="mRNA:HanXRQr2_Chr10g0450901">
    <property type="protein sequence ID" value="CDS:HanXRQr2_Chr10g0450901.1"/>
    <property type="gene ID" value="HanXRQr2_Chr10g0450901"/>
</dbReference>
<reference evidence="2" key="3">
    <citation type="submission" date="2020-06" db="EMBL/GenBank/DDBJ databases">
        <title>Helianthus annuus Genome sequencing and assembly Release 2.</title>
        <authorList>
            <person name="Gouzy J."/>
            <person name="Langlade N."/>
            <person name="Munos S."/>
        </authorList>
    </citation>
    <scope>NUCLEOTIDE SEQUENCE</scope>
    <source>
        <tissue evidence="2">Leaves</tissue>
    </source>
</reference>
<dbReference type="Proteomes" id="UP000215914">
    <property type="component" value="Chromosome 10"/>
</dbReference>
<feature type="transmembrane region" description="Helical" evidence="1">
    <location>
        <begin position="151"/>
        <end position="171"/>
    </location>
</feature>
<name>A0A251TNE7_HELAN</name>
<reference evidence="2 4" key="1">
    <citation type="journal article" date="2017" name="Nature">
        <title>The sunflower genome provides insights into oil metabolism, flowering and Asterid evolution.</title>
        <authorList>
            <person name="Badouin H."/>
            <person name="Gouzy J."/>
            <person name="Grassa C.J."/>
            <person name="Murat F."/>
            <person name="Staton S.E."/>
            <person name="Cottret L."/>
            <person name="Lelandais-Briere C."/>
            <person name="Owens G.L."/>
            <person name="Carrere S."/>
            <person name="Mayjonade B."/>
            <person name="Legrand L."/>
            <person name="Gill N."/>
            <person name="Kane N.C."/>
            <person name="Bowers J.E."/>
            <person name="Hubner S."/>
            <person name="Bellec A."/>
            <person name="Berard A."/>
            <person name="Berges H."/>
            <person name="Blanchet N."/>
            <person name="Boniface M.C."/>
            <person name="Brunel D."/>
            <person name="Catrice O."/>
            <person name="Chaidir N."/>
            <person name="Claudel C."/>
            <person name="Donnadieu C."/>
            <person name="Faraut T."/>
            <person name="Fievet G."/>
            <person name="Helmstetter N."/>
            <person name="King M."/>
            <person name="Knapp S.J."/>
            <person name="Lai Z."/>
            <person name="Le Paslier M.C."/>
            <person name="Lippi Y."/>
            <person name="Lorenzon L."/>
            <person name="Mandel J.R."/>
            <person name="Marage G."/>
            <person name="Marchand G."/>
            <person name="Marquand E."/>
            <person name="Bret-Mestries E."/>
            <person name="Morien E."/>
            <person name="Nambeesan S."/>
            <person name="Nguyen T."/>
            <person name="Pegot-Espagnet P."/>
            <person name="Pouilly N."/>
            <person name="Raftis F."/>
            <person name="Sallet E."/>
            <person name="Schiex T."/>
            <person name="Thomas J."/>
            <person name="Vandecasteele C."/>
            <person name="Vares D."/>
            <person name="Vear F."/>
            <person name="Vautrin S."/>
            <person name="Crespi M."/>
            <person name="Mangin B."/>
            <person name="Burke J.M."/>
            <person name="Salse J."/>
            <person name="Munos S."/>
            <person name="Vincourt P."/>
            <person name="Rieseberg L.H."/>
            <person name="Langlade N.B."/>
        </authorList>
    </citation>
    <scope>NUCLEOTIDE SEQUENCE [LARGE SCALE GENOMIC DNA]</scope>
    <source>
        <strain evidence="4">cv. SF193</strain>
        <tissue evidence="2">Leaves</tissue>
    </source>
</reference>
<dbReference type="InParanoid" id="A0A251TNE7"/>
<evidence type="ECO:0000313" key="4">
    <source>
        <dbReference type="Proteomes" id="UP000215914"/>
    </source>
</evidence>
<feature type="transmembrane region" description="Helical" evidence="1">
    <location>
        <begin position="89"/>
        <end position="106"/>
    </location>
</feature>
<reference evidence="3" key="2">
    <citation type="submission" date="2017-02" db="EMBL/GenBank/DDBJ databases">
        <title>Sunflower complete genome.</title>
        <authorList>
            <person name="Langlade N."/>
            <person name="Munos S."/>
        </authorList>
    </citation>
    <scope>NUCLEOTIDE SEQUENCE [LARGE SCALE GENOMIC DNA]</scope>
    <source>
        <tissue evidence="3">Leaves</tissue>
    </source>
</reference>
<gene>
    <name evidence="3" type="ORF">HannXRQ_Chr10g0305861</name>
    <name evidence="2" type="ORF">HanXRQr2_Chr10g0450901</name>
</gene>
<dbReference type="OMA" id="NCWTISL"/>
<feature type="transmembrane region" description="Helical" evidence="1">
    <location>
        <begin position="54"/>
        <end position="77"/>
    </location>
</feature>